<evidence type="ECO:0000313" key="2">
    <source>
        <dbReference type="Proteomes" id="UP000077266"/>
    </source>
</evidence>
<evidence type="ECO:0000313" key="1">
    <source>
        <dbReference type="EMBL" id="KZV78073.1"/>
    </source>
</evidence>
<gene>
    <name evidence="1" type="ORF">EXIGLDRAFT_847827</name>
</gene>
<reference evidence="1 2" key="1">
    <citation type="journal article" date="2016" name="Mol. Biol. Evol.">
        <title>Comparative Genomics of Early-Diverging Mushroom-Forming Fungi Provides Insights into the Origins of Lignocellulose Decay Capabilities.</title>
        <authorList>
            <person name="Nagy L.G."/>
            <person name="Riley R."/>
            <person name="Tritt A."/>
            <person name="Adam C."/>
            <person name="Daum C."/>
            <person name="Floudas D."/>
            <person name="Sun H."/>
            <person name="Yadav J.S."/>
            <person name="Pangilinan J."/>
            <person name="Larsson K.H."/>
            <person name="Matsuura K."/>
            <person name="Barry K."/>
            <person name="Labutti K."/>
            <person name="Kuo R."/>
            <person name="Ohm R.A."/>
            <person name="Bhattacharya S.S."/>
            <person name="Shirouzu T."/>
            <person name="Yoshinaga Y."/>
            <person name="Martin F.M."/>
            <person name="Grigoriev I.V."/>
            <person name="Hibbett D.S."/>
        </authorList>
    </citation>
    <scope>NUCLEOTIDE SEQUENCE [LARGE SCALE GENOMIC DNA]</scope>
    <source>
        <strain evidence="1 2">HHB12029</strain>
    </source>
</reference>
<name>A0A166MIK9_EXIGL</name>
<organism evidence="1 2">
    <name type="scientific">Exidia glandulosa HHB12029</name>
    <dbReference type="NCBI Taxonomy" id="1314781"/>
    <lineage>
        <taxon>Eukaryota</taxon>
        <taxon>Fungi</taxon>
        <taxon>Dikarya</taxon>
        <taxon>Basidiomycota</taxon>
        <taxon>Agaricomycotina</taxon>
        <taxon>Agaricomycetes</taxon>
        <taxon>Auriculariales</taxon>
        <taxon>Exidiaceae</taxon>
        <taxon>Exidia</taxon>
    </lineage>
</organism>
<protein>
    <submittedName>
        <fullName evidence="1">Uncharacterized protein</fullName>
    </submittedName>
</protein>
<dbReference type="EMBL" id="KV427157">
    <property type="protein sequence ID" value="KZV78073.1"/>
    <property type="molecule type" value="Genomic_DNA"/>
</dbReference>
<dbReference type="InParanoid" id="A0A166MIK9"/>
<proteinExistence type="predicted"/>
<dbReference type="Proteomes" id="UP000077266">
    <property type="component" value="Unassembled WGS sequence"/>
</dbReference>
<accession>A0A166MIK9</accession>
<dbReference type="AlphaFoldDB" id="A0A166MIK9"/>
<keyword evidence="2" id="KW-1185">Reference proteome</keyword>
<sequence length="195" mass="21900">MDSPTSPMRLSYGAKSAMVPFLASFEACCTTAHDVFGITPEVELALFRVTGKGESSTYSPLAADGWTDFTMSTHSGVPLIAVRLAHDIKMLEAHPRSPMWQLPQKRPFDDEDETLSVAFFMSWNIRDHDLDARTDDEVCSVLESIAEQYPEIASRKEDLFVEHRRRRVLPGETFADVGAYDADGEFVVYAYVHFP</sequence>